<dbReference type="InterPro" id="IPR052780">
    <property type="entry name" value="AAA_Catabolism_Regulators"/>
</dbReference>
<dbReference type="RefSeq" id="XP_070896729.1">
    <property type="nucleotide sequence ID" value="XM_071043230.1"/>
</dbReference>
<proteinExistence type="predicted"/>
<feature type="domain" description="Zn(2)-C6 fungal-type" evidence="6">
    <location>
        <begin position="23"/>
        <end position="56"/>
    </location>
</feature>
<dbReference type="Pfam" id="PF00172">
    <property type="entry name" value="Zn_clus"/>
    <property type="match status" value="1"/>
</dbReference>
<evidence type="ECO:0000256" key="4">
    <source>
        <dbReference type="ARBA" id="ARBA00023242"/>
    </source>
</evidence>
<keyword evidence="8" id="KW-1185">Reference proteome</keyword>
<dbReference type="Proteomes" id="UP001610444">
    <property type="component" value="Unassembled WGS sequence"/>
</dbReference>
<dbReference type="GeneID" id="98158394"/>
<organism evidence="7 8">
    <name type="scientific">Aspergillus pseudodeflectus</name>
    <dbReference type="NCBI Taxonomy" id="176178"/>
    <lineage>
        <taxon>Eukaryota</taxon>
        <taxon>Fungi</taxon>
        <taxon>Dikarya</taxon>
        <taxon>Ascomycota</taxon>
        <taxon>Pezizomycotina</taxon>
        <taxon>Eurotiomycetes</taxon>
        <taxon>Eurotiomycetidae</taxon>
        <taxon>Eurotiales</taxon>
        <taxon>Aspergillaceae</taxon>
        <taxon>Aspergillus</taxon>
        <taxon>Aspergillus subgen. Nidulantes</taxon>
    </lineage>
</organism>
<accession>A0ABR4JZT7</accession>
<keyword evidence="2" id="KW-0238">DNA-binding</keyword>
<reference evidence="7 8" key="1">
    <citation type="submission" date="2024-07" db="EMBL/GenBank/DDBJ databases">
        <title>Section-level genome sequencing and comparative genomics of Aspergillus sections Usti and Cavernicolus.</title>
        <authorList>
            <consortium name="Lawrence Berkeley National Laboratory"/>
            <person name="Nybo J.L."/>
            <person name="Vesth T.C."/>
            <person name="Theobald S."/>
            <person name="Frisvad J.C."/>
            <person name="Larsen T.O."/>
            <person name="Kjaerboelling I."/>
            <person name="Rothschild-Mancinelli K."/>
            <person name="Lyhne E.K."/>
            <person name="Kogle M.E."/>
            <person name="Barry K."/>
            <person name="Clum A."/>
            <person name="Na H."/>
            <person name="Ledsgaard L."/>
            <person name="Lin J."/>
            <person name="Lipzen A."/>
            <person name="Kuo A."/>
            <person name="Riley R."/>
            <person name="Mondo S."/>
            <person name="LaButti K."/>
            <person name="Haridas S."/>
            <person name="Pangalinan J."/>
            <person name="Salamov A.A."/>
            <person name="Simmons B.A."/>
            <person name="Magnuson J.K."/>
            <person name="Chen J."/>
            <person name="Drula E."/>
            <person name="Henrissat B."/>
            <person name="Wiebenga A."/>
            <person name="Lubbers R.J."/>
            <person name="Gomes A.C."/>
            <person name="Macurrencykelacurrency M.R."/>
            <person name="Stajich J."/>
            <person name="Grigoriev I.V."/>
            <person name="Mortensen U.H."/>
            <person name="De vries R.P."/>
            <person name="Baker S.E."/>
            <person name="Andersen M.R."/>
        </authorList>
    </citation>
    <scope>NUCLEOTIDE SEQUENCE [LARGE SCALE GENOMIC DNA]</scope>
    <source>
        <strain evidence="7 8">CBS 756.74</strain>
    </source>
</reference>
<name>A0ABR4JZT7_9EURO</name>
<gene>
    <name evidence="7" type="ORF">BJX68DRAFT_256772</name>
</gene>
<dbReference type="EMBL" id="JBFXLR010000036">
    <property type="protein sequence ID" value="KAL2845595.1"/>
    <property type="molecule type" value="Genomic_DNA"/>
</dbReference>
<feature type="compositionally biased region" description="Low complexity" evidence="5">
    <location>
        <begin position="77"/>
        <end position="89"/>
    </location>
</feature>
<dbReference type="SUPFAM" id="SSF57701">
    <property type="entry name" value="Zn2/Cys6 DNA-binding domain"/>
    <property type="match status" value="1"/>
</dbReference>
<dbReference type="InterPro" id="IPR001138">
    <property type="entry name" value="Zn2Cys6_DnaBD"/>
</dbReference>
<keyword evidence="4" id="KW-0539">Nucleus</keyword>
<dbReference type="SMART" id="SM00066">
    <property type="entry name" value="GAL4"/>
    <property type="match status" value="1"/>
</dbReference>
<comment type="caution">
    <text evidence="7">The sequence shown here is derived from an EMBL/GenBank/DDBJ whole genome shotgun (WGS) entry which is preliminary data.</text>
</comment>
<dbReference type="Gene3D" id="4.10.240.10">
    <property type="entry name" value="Zn(2)-C6 fungal-type DNA-binding domain"/>
    <property type="match status" value="1"/>
</dbReference>
<evidence type="ECO:0000256" key="5">
    <source>
        <dbReference type="SAM" id="MobiDB-lite"/>
    </source>
</evidence>
<feature type="region of interest" description="Disordered" evidence="5">
    <location>
        <begin position="65"/>
        <end position="89"/>
    </location>
</feature>
<dbReference type="CDD" id="cd00067">
    <property type="entry name" value="GAL4"/>
    <property type="match status" value="1"/>
</dbReference>
<dbReference type="InterPro" id="IPR036864">
    <property type="entry name" value="Zn2-C6_fun-type_DNA-bd_sf"/>
</dbReference>
<evidence type="ECO:0000256" key="3">
    <source>
        <dbReference type="ARBA" id="ARBA00023163"/>
    </source>
</evidence>
<evidence type="ECO:0000313" key="8">
    <source>
        <dbReference type="Proteomes" id="UP001610444"/>
    </source>
</evidence>
<evidence type="ECO:0000256" key="2">
    <source>
        <dbReference type="ARBA" id="ARBA00023125"/>
    </source>
</evidence>
<evidence type="ECO:0000313" key="7">
    <source>
        <dbReference type="EMBL" id="KAL2845595.1"/>
    </source>
</evidence>
<dbReference type="PROSITE" id="PS50048">
    <property type="entry name" value="ZN2_CY6_FUNGAL_2"/>
    <property type="match status" value="1"/>
</dbReference>
<evidence type="ECO:0000259" key="6">
    <source>
        <dbReference type="PROSITE" id="PS50048"/>
    </source>
</evidence>
<keyword evidence="1" id="KW-0805">Transcription regulation</keyword>
<sequence length="753" mass="85527">MNRPPRSRRAPSADYNFQRAYKACIPCRRRKVKCEPISGSQELCKRCQKLGLECQFSAKQPWSREKQESRSRCESASGSRSRNNGQSQRRCQLDAMVMNAVTNDTDASPSTSSRLEDGGCISTTVLQKHVASGNDALDILFDAAAQTRDSGSDGRRRGTISEAAPSPFDVRSEENVVRIWEGCRFVKMGWFTAEEALLYTDWFFRNMAPATTPILTNFFASHNSHYWLVTQEPVLCCTILMIAARYHTLPGPSGASRGFYIHNRLWQHCQHLILRIMLGQEKLSKAKTRHISTIEALLLLSEWYPLALHFPHETDGWDSDWMLTTLMMPDPPTTVQEHPMKDRWREDVVEPTRRADRMSWMLVNSALALAHELGVFDSRTHGSIAKKQEHITGPDVASYLCDLELRRLRLPSLLFTIANLLSSRIGCTSIMRDHAKQSNLDRIMTVDPDWARFMTSWVDLTGLTLALRETFLIGSQANHSELFDFELLEQWKVQLAAWKDHHQGFQSSQYDNILHIEYQYLRVFANSLGVQGIVERVLSNTAPQETIDATFVSQAQQLNMTRNEYEFIEDVIDGTCVILTHIISLADLRCLPMRVLSRMISSSIFLLKTLALGVRKTKLQESLHLLDTAVAALLSNPLDDIHFVAQYAELLKTHVSRLRQTFASSVSTEFQNNSSNQDESRNIQEHEQIPSNETAWDSNMMDWPGEGQLDLADWLSLPLDPLMAPFGTWDGGPMDLGVDSDCLDLDFIWNLPP</sequence>
<protein>
    <recommendedName>
        <fullName evidence="6">Zn(2)-C6 fungal-type domain-containing protein</fullName>
    </recommendedName>
</protein>
<dbReference type="PANTHER" id="PTHR31644:SF4">
    <property type="entry name" value="ZN(II)2CYS6 TRANSCRIPTION FACTOR (EUROFUNG)"/>
    <property type="match status" value="1"/>
</dbReference>
<dbReference type="PANTHER" id="PTHR31644">
    <property type="entry name" value="TRANSCRIPTIONAL ACTIVATOR ARO80-RELATED"/>
    <property type="match status" value="1"/>
</dbReference>
<keyword evidence="3" id="KW-0804">Transcription</keyword>
<evidence type="ECO:0000256" key="1">
    <source>
        <dbReference type="ARBA" id="ARBA00023015"/>
    </source>
</evidence>
<dbReference type="PROSITE" id="PS00463">
    <property type="entry name" value="ZN2_CY6_FUNGAL_1"/>
    <property type="match status" value="1"/>
</dbReference>